<evidence type="ECO:0000256" key="2">
    <source>
        <dbReference type="ARBA" id="ARBA00022801"/>
    </source>
</evidence>
<accession>E3CVH9</accession>
<evidence type="ECO:0000256" key="3">
    <source>
        <dbReference type="HAMAP-Rule" id="MF_00528"/>
    </source>
</evidence>
<comment type="subcellular location">
    <subcellularLocation>
        <location evidence="3">Cytoplasm</location>
    </subcellularLocation>
</comment>
<evidence type="ECO:0000313" key="4">
    <source>
        <dbReference type="EMBL" id="EFQ23235.1"/>
    </source>
</evidence>
<dbReference type="STRING" id="584708.Apau_0807"/>
<keyword evidence="3" id="KW-0546">Nucleotide metabolism</keyword>
<dbReference type="NCBIfam" id="TIGR00172">
    <property type="entry name" value="maf"/>
    <property type="match status" value="1"/>
</dbReference>
<dbReference type="CDD" id="cd00555">
    <property type="entry name" value="Maf"/>
    <property type="match status" value="1"/>
</dbReference>
<dbReference type="Proteomes" id="UP000005096">
    <property type="component" value="Chromosome"/>
</dbReference>
<keyword evidence="2 3" id="KW-0378">Hydrolase</keyword>
<comment type="catalytic activity">
    <reaction evidence="3">
        <text>UTP + H2O = UMP + diphosphate + H(+)</text>
        <dbReference type="Rhea" id="RHEA:29395"/>
        <dbReference type="ChEBI" id="CHEBI:15377"/>
        <dbReference type="ChEBI" id="CHEBI:15378"/>
        <dbReference type="ChEBI" id="CHEBI:33019"/>
        <dbReference type="ChEBI" id="CHEBI:46398"/>
        <dbReference type="ChEBI" id="CHEBI:57865"/>
        <dbReference type="EC" id="3.6.1.9"/>
    </reaction>
</comment>
<feature type="site" description="Important for substrate specificity" evidence="3">
    <location>
        <position position="11"/>
    </location>
</feature>
<protein>
    <recommendedName>
        <fullName evidence="3">dTTP/UTP pyrophosphatase</fullName>
        <shortName evidence="3">dTTPase/UTPase</shortName>
        <ecNumber evidence="3">3.6.1.9</ecNumber>
    </recommendedName>
    <alternativeName>
        <fullName evidence="3">Nucleoside triphosphate pyrophosphatase</fullName>
    </alternativeName>
    <alternativeName>
        <fullName evidence="3">Nucleotide pyrophosphatase</fullName>
        <shortName evidence="3">Nucleotide PPase</shortName>
    </alternativeName>
</protein>
<dbReference type="GO" id="GO:0036221">
    <property type="term" value="F:UTP diphosphatase activity"/>
    <property type="evidence" value="ECO:0007669"/>
    <property type="project" value="RHEA"/>
</dbReference>
<comment type="caution">
    <text evidence="3">Lacks conserved residue(s) required for the propagation of feature annotation.</text>
</comment>
<dbReference type="PANTHER" id="PTHR43213">
    <property type="entry name" value="BIFUNCTIONAL DTTP/UTP PYROPHOSPHATASE/METHYLTRANSFERASE PROTEIN-RELATED"/>
    <property type="match status" value="1"/>
</dbReference>
<dbReference type="GO" id="GO:0005737">
    <property type="term" value="C:cytoplasm"/>
    <property type="evidence" value="ECO:0007669"/>
    <property type="project" value="UniProtKB-SubCell"/>
</dbReference>
<dbReference type="GO" id="GO:0009117">
    <property type="term" value="P:nucleotide metabolic process"/>
    <property type="evidence" value="ECO:0007669"/>
    <property type="project" value="UniProtKB-KW"/>
</dbReference>
<sequence length="199" mass="21025">MNLLLASASPRRRALLAELGWTFDVCPADVDETPRGGETPEALVGRLARDKALHVGRRFPDRWVVAADTVVAVGDAILGKPADREEGLAMLRLLQGRAHRVLTGVALAVPGEETPRGAVECTEVRFRPLDEASLRAYAESGEGDDKAGSYAIQGKGALLVEGIAGCYFNVVGLPLTRLSALLGEAGWPLASQWGGAKDA</sequence>
<evidence type="ECO:0000256" key="1">
    <source>
        <dbReference type="ARBA" id="ARBA00001968"/>
    </source>
</evidence>
<dbReference type="OrthoDB" id="9807767at2"/>
<dbReference type="PaxDb" id="584708-Apau_0807"/>
<name>E3CVH9_9BACT</name>
<feature type="site" description="Important for substrate specificity" evidence="3">
    <location>
        <position position="69"/>
    </location>
</feature>
<comment type="similarity">
    <text evidence="3">Belongs to the Maf family. YhdE subfamily.</text>
</comment>
<gene>
    <name evidence="4" type="ORF">Apau_0807</name>
</gene>
<dbReference type="InterPro" id="IPR003697">
    <property type="entry name" value="Maf-like"/>
</dbReference>
<dbReference type="eggNOG" id="COG0424">
    <property type="taxonomic scope" value="Bacteria"/>
</dbReference>
<dbReference type="InterPro" id="IPR029001">
    <property type="entry name" value="ITPase-like_fam"/>
</dbReference>
<dbReference type="Gene3D" id="3.90.950.10">
    <property type="match status" value="1"/>
</dbReference>
<keyword evidence="3" id="KW-0963">Cytoplasm</keyword>
<dbReference type="RefSeq" id="WP_006300403.1">
    <property type="nucleotide sequence ID" value="NZ_CM001022.1"/>
</dbReference>
<keyword evidence="5" id="KW-1185">Reference proteome</keyword>
<proteinExistence type="inferred from homology"/>
<dbReference type="Pfam" id="PF02545">
    <property type="entry name" value="Maf"/>
    <property type="match status" value="1"/>
</dbReference>
<dbReference type="EC" id="3.6.1.9" evidence="3"/>
<feature type="active site" description="Proton acceptor" evidence="3">
    <location>
        <position position="68"/>
    </location>
</feature>
<dbReference type="EMBL" id="CM001022">
    <property type="protein sequence ID" value="EFQ23235.1"/>
    <property type="molecule type" value="Genomic_DNA"/>
</dbReference>
<comment type="catalytic activity">
    <reaction evidence="3">
        <text>dTTP + H2O = dTMP + diphosphate + H(+)</text>
        <dbReference type="Rhea" id="RHEA:28534"/>
        <dbReference type="ChEBI" id="CHEBI:15377"/>
        <dbReference type="ChEBI" id="CHEBI:15378"/>
        <dbReference type="ChEBI" id="CHEBI:33019"/>
        <dbReference type="ChEBI" id="CHEBI:37568"/>
        <dbReference type="ChEBI" id="CHEBI:63528"/>
        <dbReference type="EC" id="3.6.1.9"/>
    </reaction>
</comment>
<dbReference type="GO" id="GO:0036218">
    <property type="term" value="F:dTTP diphosphatase activity"/>
    <property type="evidence" value="ECO:0007669"/>
    <property type="project" value="RHEA"/>
</dbReference>
<dbReference type="SUPFAM" id="SSF52972">
    <property type="entry name" value="ITPase-like"/>
    <property type="match status" value="1"/>
</dbReference>
<reference evidence="4 5" key="1">
    <citation type="journal article" date="2010" name="Stand. Genomic Sci.">
        <title>Non-contiguous finished genome sequence of Aminomonas paucivorans type strain (GLU-3).</title>
        <authorList>
            <person name="Pitluck S."/>
            <person name="Yasawong M."/>
            <person name="Held B."/>
            <person name="Lapidus A."/>
            <person name="Nolan M."/>
            <person name="Copeland A."/>
            <person name="Lucas S."/>
            <person name="Del Rio T.G."/>
            <person name="Tice H."/>
            <person name="Cheng J.F."/>
            <person name="Chertkov O."/>
            <person name="Goodwin L."/>
            <person name="Tapia R."/>
            <person name="Han C."/>
            <person name="Liolios K."/>
            <person name="Ivanova N."/>
            <person name="Mavromatis K."/>
            <person name="Ovchinnikova G."/>
            <person name="Pati A."/>
            <person name="Chen A."/>
            <person name="Palaniappan K."/>
            <person name="Land M."/>
            <person name="Hauser L."/>
            <person name="Chang Y.J."/>
            <person name="Jeffries C.D."/>
            <person name="Pukall R."/>
            <person name="Spring S."/>
            <person name="Rohde M."/>
            <person name="Sikorski J."/>
            <person name="Goker M."/>
            <person name="Woyke T."/>
            <person name="Bristow J."/>
            <person name="Eisen J.A."/>
            <person name="Markowitz V."/>
            <person name="Hugenholtz P."/>
            <person name="Kyrpides N.C."/>
            <person name="Klenk H.P."/>
        </authorList>
    </citation>
    <scope>NUCLEOTIDE SEQUENCE [LARGE SCALE GENOMIC DNA]</scope>
    <source>
        <strain evidence="4 5">DSM 12260</strain>
    </source>
</reference>
<feature type="site" description="Important for substrate specificity" evidence="3">
    <location>
        <position position="153"/>
    </location>
</feature>
<dbReference type="HAMAP" id="MF_00528">
    <property type="entry name" value="Maf"/>
    <property type="match status" value="1"/>
</dbReference>
<comment type="cofactor">
    <cofactor evidence="1 3">
        <name>a divalent metal cation</name>
        <dbReference type="ChEBI" id="CHEBI:60240"/>
    </cofactor>
</comment>
<dbReference type="PIRSF" id="PIRSF006305">
    <property type="entry name" value="Maf"/>
    <property type="match status" value="1"/>
</dbReference>
<evidence type="ECO:0000313" key="5">
    <source>
        <dbReference type="Proteomes" id="UP000005096"/>
    </source>
</evidence>
<dbReference type="HOGENOM" id="CLU_040416_2_1_0"/>
<organism evidence="4 5">
    <name type="scientific">Aminomonas paucivorans DSM 12260</name>
    <dbReference type="NCBI Taxonomy" id="584708"/>
    <lineage>
        <taxon>Bacteria</taxon>
        <taxon>Thermotogati</taxon>
        <taxon>Synergistota</taxon>
        <taxon>Synergistia</taxon>
        <taxon>Synergistales</taxon>
        <taxon>Synergistaceae</taxon>
        <taxon>Aminomonas</taxon>
    </lineage>
</organism>
<comment type="function">
    <text evidence="3">Nucleoside triphosphate pyrophosphatase that hydrolyzes dTTP and UTP. May have a dual role in cell division arrest and in preventing the incorporation of modified nucleotides into cellular nucleic acids.</text>
</comment>
<dbReference type="PANTHER" id="PTHR43213:SF5">
    <property type="entry name" value="BIFUNCTIONAL DTTP_UTP PYROPHOSPHATASE_METHYLTRANSFERASE PROTEIN-RELATED"/>
    <property type="match status" value="1"/>
</dbReference>
<dbReference type="AlphaFoldDB" id="E3CVH9"/>